<feature type="compositionally biased region" description="Basic and acidic residues" evidence="1">
    <location>
        <begin position="7"/>
        <end position="20"/>
    </location>
</feature>
<feature type="compositionally biased region" description="Basic residues" evidence="1">
    <location>
        <begin position="68"/>
        <end position="80"/>
    </location>
</feature>
<dbReference type="OrthoDB" id="1627660at2759"/>
<proteinExistence type="predicted"/>
<accession>A0A7J0GG40</accession>
<reference evidence="3 4" key="1">
    <citation type="submission" date="2019-07" db="EMBL/GenBank/DDBJ databases">
        <title>De Novo Assembly of kiwifruit Actinidia rufa.</title>
        <authorList>
            <person name="Sugita-Konishi S."/>
            <person name="Sato K."/>
            <person name="Mori E."/>
            <person name="Abe Y."/>
            <person name="Kisaki G."/>
            <person name="Hamano K."/>
            <person name="Suezawa K."/>
            <person name="Otani M."/>
            <person name="Fukuda T."/>
            <person name="Manabe T."/>
            <person name="Gomi K."/>
            <person name="Tabuchi M."/>
            <person name="Akimitsu K."/>
            <person name="Kataoka I."/>
        </authorList>
    </citation>
    <scope>NUCLEOTIDE SEQUENCE [LARGE SCALE GENOMIC DNA]</scope>
    <source>
        <strain evidence="4">cv. Fuchu</strain>
    </source>
</reference>
<keyword evidence="4" id="KW-1185">Reference proteome</keyword>
<dbReference type="EMBL" id="BJWL01000021">
    <property type="protein sequence ID" value="GFZ09787.1"/>
    <property type="molecule type" value="Genomic_DNA"/>
</dbReference>
<dbReference type="InterPro" id="IPR005162">
    <property type="entry name" value="Retrotrans_gag_dom"/>
</dbReference>
<gene>
    <name evidence="3" type="ORF">Acr_21g0003860</name>
</gene>
<sequence length="273" mass="31108">MASHSSNRSDSRETRMETPHAPKTPGRRGGKLLEDAQRDAKATSGQNPRQTEGLIKEPTLPPWEGRDRRRHKTHRIKGGRPKIPDSILSRNRGVGPTGEVHTTEVNLYDCKSDSGSHVSHVRQMMALWNHMDAFMYRVFLSNMGDLRLKWFDKLPAGSIKNFHQLTESFVTRFVNNTKAPKGVGSLLMLRKGKNESIRNYSKRYWETCNEIEECSEELAVVSYKLGLTPGERLWENLTLNPTIDLQDFMSRVEMFSRLDNDVRQAKKATGAPS</sequence>
<evidence type="ECO:0000256" key="1">
    <source>
        <dbReference type="SAM" id="MobiDB-lite"/>
    </source>
</evidence>
<organism evidence="3 4">
    <name type="scientific">Actinidia rufa</name>
    <dbReference type="NCBI Taxonomy" id="165716"/>
    <lineage>
        <taxon>Eukaryota</taxon>
        <taxon>Viridiplantae</taxon>
        <taxon>Streptophyta</taxon>
        <taxon>Embryophyta</taxon>
        <taxon>Tracheophyta</taxon>
        <taxon>Spermatophyta</taxon>
        <taxon>Magnoliopsida</taxon>
        <taxon>eudicotyledons</taxon>
        <taxon>Gunneridae</taxon>
        <taxon>Pentapetalae</taxon>
        <taxon>asterids</taxon>
        <taxon>Ericales</taxon>
        <taxon>Actinidiaceae</taxon>
        <taxon>Actinidia</taxon>
    </lineage>
</organism>
<evidence type="ECO:0000313" key="3">
    <source>
        <dbReference type="EMBL" id="GFZ09787.1"/>
    </source>
</evidence>
<dbReference type="PANTHER" id="PTHR33223">
    <property type="entry name" value="CCHC-TYPE DOMAIN-CONTAINING PROTEIN"/>
    <property type="match status" value="1"/>
</dbReference>
<feature type="region of interest" description="Disordered" evidence="1">
    <location>
        <begin position="1"/>
        <end position="99"/>
    </location>
</feature>
<feature type="domain" description="Retrotransposon gag" evidence="2">
    <location>
        <begin position="138"/>
        <end position="227"/>
    </location>
</feature>
<feature type="compositionally biased region" description="Basic and acidic residues" evidence="1">
    <location>
        <begin position="31"/>
        <end position="41"/>
    </location>
</feature>
<dbReference type="Pfam" id="PF03732">
    <property type="entry name" value="Retrotrans_gag"/>
    <property type="match status" value="1"/>
</dbReference>
<dbReference type="PANTHER" id="PTHR33223:SF10">
    <property type="entry name" value="AMINOTRANSFERASE-LIKE PLANT MOBILE DOMAIN-CONTAINING PROTEIN"/>
    <property type="match status" value="1"/>
</dbReference>
<dbReference type="Proteomes" id="UP000585474">
    <property type="component" value="Unassembled WGS sequence"/>
</dbReference>
<evidence type="ECO:0000313" key="4">
    <source>
        <dbReference type="Proteomes" id="UP000585474"/>
    </source>
</evidence>
<evidence type="ECO:0000259" key="2">
    <source>
        <dbReference type="Pfam" id="PF03732"/>
    </source>
</evidence>
<name>A0A7J0GG40_9ERIC</name>
<comment type="caution">
    <text evidence="3">The sequence shown here is derived from an EMBL/GenBank/DDBJ whole genome shotgun (WGS) entry which is preliminary data.</text>
</comment>
<dbReference type="AlphaFoldDB" id="A0A7J0GG40"/>
<protein>
    <recommendedName>
        <fullName evidence="2">Retrotransposon gag domain-containing protein</fullName>
    </recommendedName>
</protein>